<proteinExistence type="predicted"/>
<accession>A0A9W6BY54</accession>
<dbReference type="Proteomes" id="UP001165080">
    <property type="component" value="Unassembled WGS sequence"/>
</dbReference>
<protein>
    <submittedName>
        <fullName evidence="2">Uncharacterized protein</fullName>
    </submittedName>
</protein>
<reference evidence="2 3" key="1">
    <citation type="journal article" date="2023" name="Commun. Biol.">
        <title>Reorganization of the ancestral sex-determining regions during the evolution of trioecy in Pleodorina starrii.</title>
        <authorList>
            <person name="Takahashi K."/>
            <person name="Suzuki S."/>
            <person name="Kawai-Toyooka H."/>
            <person name="Yamamoto K."/>
            <person name="Hamaji T."/>
            <person name="Ootsuki R."/>
            <person name="Yamaguchi H."/>
            <person name="Kawachi M."/>
            <person name="Higashiyama T."/>
            <person name="Nozaki H."/>
        </authorList>
    </citation>
    <scope>NUCLEOTIDE SEQUENCE [LARGE SCALE GENOMIC DNA]</scope>
    <source>
        <strain evidence="2 3">NIES-4479</strain>
    </source>
</reference>
<evidence type="ECO:0000313" key="3">
    <source>
        <dbReference type="Proteomes" id="UP001165080"/>
    </source>
</evidence>
<evidence type="ECO:0000313" key="2">
    <source>
        <dbReference type="EMBL" id="GLC60414.1"/>
    </source>
</evidence>
<feature type="region of interest" description="Disordered" evidence="1">
    <location>
        <begin position="67"/>
        <end position="86"/>
    </location>
</feature>
<dbReference type="EMBL" id="BRXU01000034">
    <property type="protein sequence ID" value="GLC60414.1"/>
    <property type="molecule type" value="Genomic_DNA"/>
</dbReference>
<dbReference type="AlphaFoldDB" id="A0A9W6BY54"/>
<keyword evidence="3" id="KW-1185">Reference proteome</keyword>
<name>A0A9W6BY54_9CHLO</name>
<organism evidence="2 3">
    <name type="scientific">Pleodorina starrii</name>
    <dbReference type="NCBI Taxonomy" id="330485"/>
    <lineage>
        <taxon>Eukaryota</taxon>
        <taxon>Viridiplantae</taxon>
        <taxon>Chlorophyta</taxon>
        <taxon>core chlorophytes</taxon>
        <taxon>Chlorophyceae</taxon>
        <taxon>CS clade</taxon>
        <taxon>Chlamydomonadales</taxon>
        <taxon>Volvocaceae</taxon>
        <taxon>Pleodorina</taxon>
    </lineage>
</organism>
<gene>
    <name evidence="2" type="primary">PLEST002081</name>
    <name evidence="2" type="ORF">PLESTB_001609700</name>
</gene>
<comment type="caution">
    <text evidence="2">The sequence shown here is derived from an EMBL/GenBank/DDBJ whole genome shotgun (WGS) entry which is preliminary data.</text>
</comment>
<sequence>MSTRRRSSRATNATFMLEQQRIDKALKRTAGFHGPEPRLEHAVLSDQKCAPVWNVFLRYATRSPRIQQGASDISTPAGGRAQRRRAPQIKLEAGIKLEIGQAAEDDGGASMADPLAPAAAAAAAEAAKAWDADGHHVIDSLQPLLSLAMTAPLHIQEALMHMVLNAGAHSGSTLPERAYRVLMQLLEWHPPAKLQDGELRINDNLWAPVGCSWQAEPHKDKPRLSALREAGGLAALVVSAHNCVVRAAEAAGAPKQLLPKLATGAPEGDELGEIMLLKYWVKMLQVDLDARMGLMRLNGFRPRKTSILENSLVYRLMQTFINWSDGSSSKPQLIRHLAATVVTAHMATTHAHGNLAAAAEGAAGGSDAGAAGGTGALPPHLISPAEVGSLAGSLLSMLYDVYGSLDRMWFYVRQGAQGRDNDLVRMDLVMTKAIPNEPSYSETENLRVLMCVLPPAAAVRLLVYMLTDAASRRVEVGEQLAGGLRAVLEHYADLGVDLPPKIRASDALHYLHEEPQRQTGGSNWNWALSYFSATRLALMVTQLTTSALQQAQQEVRWRAAAAPGGGAGGGGGVDVKMENVDDGLGEEDEPGVWEAEAAAVAAAYRLLAERLRRDGVYDDLGAADCTAVMARCTERLVGRVEAGGLTAGVMPLRV</sequence>
<evidence type="ECO:0000256" key="1">
    <source>
        <dbReference type="SAM" id="MobiDB-lite"/>
    </source>
</evidence>